<comment type="caution">
    <text evidence="12">The sequence shown here is derived from an EMBL/GenBank/DDBJ whole genome shotgun (WGS) entry which is preliminary data.</text>
</comment>
<dbReference type="RefSeq" id="WP_229536042.1">
    <property type="nucleotide sequence ID" value="NZ_JAJHJB010000025.1"/>
</dbReference>
<dbReference type="SUPFAM" id="SSF55785">
    <property type="entry name" value="PYP-like sensor domain (PAS domain)"/>
    <property type="match status" value="1"/>
</dbReference>
<dbReference type="Gene3D" id="3.30.450.20">
    <property type="entry name" value="PAS domain"/>
    <property type="match status" value="2"/>
</dbReference>
<dbReference type="Gene3D" id="1.10.3210.10">
    <property type="entry name" value="Hypothetical protein af1432"/>
    <property type="match status" value="1"/>
</dbReference>
<dbReference type="PROSITE" id="PS50885">
    <property type="entry name" value="HAMP"/>
    <property type="match status" value="1"/>
</dbReference>
<dbReference type="SUPFAM" id="SSF52172">
    <property type="entry name" value="CheY-like"/>
    <property type="match status" value="1"/>
</dbReference>
<dbReference type="InterPro" id="IPR033479">
    <property type="entry name" value="dCache_1"/>
</dbReference>
<evidence type="ECO:0000259" key="8">
    <source>
        <dbReference type="PROSITE" id="PS50112"/>
    </source>
</evidence>
<evidence type="ECO:0000259" key="11">
    <source>
        <dbReference type="PROSITE" id="PS51832"/>
    </source>
</evidence>
<evidence type="ECO:0000256" key="2">
    <source>
        <dbReference type="ARBA" id="ARBA00022475"/>
    </source>
</evidence>
<dbReference type="SMART" id="SM00086">
    <property type="entry name" value="PAC"/>
    <property type="match status" value="1"/>
</dbReference>
<dbReference type="CDD" id="cd00077">
    <property type="entry name" value="HDc"/>
    <property type="match status" value="1"/>
</dbReference>
<evidence type="ECO:0000256" key="7">
    <source>
        <dbReference type="SAM" id="Phobius"/>
    </source>
</evidence>
<keyword evidence="2" id="KW-1003">Cell membrane</keyword>
<dbReference type="InterPro" id="IPR021800">
    <property type="entry name" value="DUF3369"/>
</dbReference>
<dbReference type="PANTHER" id="PTHR45228:SF9">
    <property type="entry name" value="3'3'-CGAMP-SPECIFIC PHOSPHODIESTERASE 2"/>
    <property type="match status" value="1"/>
</dbReference>
<keyword evidence="4 7" id="KW-1133">Transmembrane helix</keyword>
<keyword evidence="3 7" id="KW-0812">Transmembrane</keyword>
<dbReference type="Pfam" id="PF08447">
    <property type="entry name" value="PAS_3"/>
    <property type="match status" value="1"/>
</dbReference>
<dbReference type="CDD" id="cd12914">
    <property type="entry name" value="PDC1_DGC_like"/>
    <property type="match status" value="1"/>
</dbReference>
<dbReference type="InterPro" id="IPR000700">
    <property type="entry name" value="PAS-assoc_C"/>
</dbReference>
<dbReference type="PROSITE" id="PS51832">
    <property type="entry name" value="HD_GYP"/>
    <property type="match status" value="1"/>
</dbReference>
<protein>
    <submittedName>
        <fullName evidence="12">DUF3369 domain-containing protein</fullName>
    </submittedName>
</protein>
<dbReference type="InterPro" id="IPR037522">
    <property type="entry name" value="HD_GYP_dom"/>
</dbReference>
<feature type="domain" description="HD-GYP" evidence="11">
    <location>
        <begin position="833"/>
        <end position="1030"/>
    </location>
</feature>
<dbReference type="Pfam" id="PF13487">
    <property type="entry name" value="HD_5"/>
    <property type="match status" value="1"/>
</dbReference>
<dbReference type="EMBL" id="JAJHJB010000025">
    <property type="protein sequence ID" value="MCC5466962.1"/>
    <property type="molecule type" value="Genomic_DNA"/>
</dbReference>
<evidence type="ECO:0000256" key="4">
    <source>
        <dbReference type="ARBA" id="ARBA00022989"/>
    </source>
</evidence>
<comment type="subcellular location">
    <subcellularLocation>
        <location evidence="1">Cell membrane</location>
        <topology evidence="1">Multi-pass membrane protein</topology>
    </subcellularLocation>
</comment>
<evidence type="ECO:0000256" key="3">
    <source>
        <dbReference type="ARBA" id="ARBA00022692"/>
    </source>
</evidence>
<feature type="coiled-coil region" evidence="6">
    <location>
        <begin position="497"/>
        <end position="538"/>
    </location>
</feature>
<dbReference type="Gene3D" id="6.10.340.10">
    <property type="match status" value="1"/>
</dbReference>
<name>A0ABS8HVK4_9FIRM</name>
<dbReference type="InterPro" id="IPR011006">
    <property type="entry name" value="CheY-like_superfamily"/>
</dbReference>
<dbReference type="Proteomes" id="UP001165492">
    <property type="component" value="Unassembled WGS sequence"/>
</dbReference>
<dbReference type="PROSITE" id="PS50112">
    <property type="entry name" value="PAS"/>
    <property type="match status" value="1"/>
</dbReference>
<evidence type="ECO:0000313" key="13">
    <source>
        <dbReference type="Proteomes" id="UP001165492"/>
    </source>
</evidence>
<dbReference type="InterPro" id="IPR035965">
    <property type="entry name" value="PAS-like_dom_sf"/>
</dbReference>
<evidence type="ECO:0000259" key="10">
    <source>
        <dbReference type="PROSITE" id="PS50885"/>
    </source>
</evidence>
<dbReference type="Pfam" id="PF02743">
    <property type="entry name" value="dCache_1"/>
    <property type="match status" value="1"/>
</dbReference>
<dbReference type="InterPro" id="IPR013655">
    <property type="entry name" value="PAS_fold_3"/>
</dbReference>
<dbReference type="Pfam" id="PF11849">
    <property type="entry name" value="DUF3369"/>
    <property type="match status" value="1"/>
</dbReference>
<dbReference type="InterPro" id="IPR052020">
    <property type="entry name" value="Cyclic_di-GMP/3'3'-cGAMP_PDE"/>
</dbReference>
<dbReference type="InterPro" id="IPR000014">
    <property type="entry name" value="PAS"/>
</dbReference>
<dbReference type="SUPFAM" id="SSF109604">
    <property type="entry name" value="HD-domain/PDEase-like"/>
    <property type="match status" value="1"/>
</dbReference>
<keyword evidence="6" id="KW-0175">Coiled coil</keyword>
<feature type="domain" description="PAS" evidence="8">
    <location>
        <begin position="367"/>
        <end position="439"/>
    </location>
</feature>
<dbReference type="NCBIfam" id="TIGR00229">
    <property type="entry name" value="sensory_box"/>
    <property type="match status" value="1"/>
</dbReference>
<dbReference type="SMART" id="SM00471">
    <property type="entry name" value="HDc"/>
    <property type="match status" value="1"/>
</dbReference>
<dbReference type="InterPro" id="IPR001610">
    <property type="entry name" value="PAC"/>
</dbReference>
<dbReference type="PROSITE" id="PS50113">
    <property type="entry name" value="PAC"/>
    <property type="match status" value="1"/>
</dbReference>
<gene>
    <name evidence="12" type="ORF">LMF89_16585</name>
</gene>
<evidence type="ECO:0000256" key="1">
    <source>
        <dbReference type="ARBA" id="ARBA00004651"/>
    </source>
</evidence>
<evidence type="ECO:0000259" key="9">
    <source>
        <dbReference type="PROSITE" id="PS50113"/>
    </source>
</evidence>
<evidence type="ECO:0000256" key="5">
    <source>
        <dbReference type="ARBA" id="ARBA00023136"/>
    </source>
</evidence>
<feature type="domain" description="HAMP" evidence="10">
    <location>
        <begin position="298"/>
        <end position="355"/>
    </location>
</feature>
<dbReference type="Gene3D" id="1.10.287.130">
    <property type="match status" value="1"/>
</dbReference>
<accession>A0ABS8HVK4</accession>
<dbReference type="InterPro" id="IPR003607">
    <property type="entry name" value="HD/PDEase_dom"/>
</dbReference>
<keyword evidence="5 7" id="KW-0472">Membrane</keyword>
<evidence type="ECO:0000256" key="6">
    <source>
        <dbReference type="SAM" id="Coils"/>
    </source>
</evidence>
<dbReference type="SMART" id="SM00091">
    <property type="entry name" value="PAS"/>
    <property type="match status" value="1"/>
</dbReference>
<dbReference type="InterPro" id="IPR003660">
    <property type="entry name" value="HAMP_dom"/>
</dbReference>
<proteinExistence type="predicted"/>
<dbReference type="PANTHER" id="PTHR45228">
    <property type="entry name" value="CYCLIC DI-GMP PHOSPHODIESTERASE TM_0186-RELATED"/>
    <property type="match status" value="1"/>
</dbReference>
<feature type="domain" description="PAC" evidence="9">
    <location>
        <begin position="443"/>
        <end position="495"/>
    </location>
</feature>
<keyword evidence="13" id="KW-1185">Reference proteome</keyword>
<reference evidence="12" key="1">
    <citation type="submission" date="2021-11" db="EMBL/GenBank/DDBJ databases">
        <title>Description of a new species Pelosinus isolated from the bottom sediments of Lake Baikal.</title>
        <authorList>
            <person name="Zakharyuk A."/>
        </authorList>
    </citation>
    <scope>NUCLEOTIDE SEQUENCE</scope>
    <source>
        <strain evidence="12">Bkl1</strain>
    </source>
</reference>
<organism evidence="12 13">
    <name type="scientific">Pelosinus baikalensis</name>
    <dbReference type="NCBI Taxonomy" id="2892015"/>
    <lineage>
        <taxon>Bacteria</taxon>
        <taxon>Bacillati</taxon>
        <taxon>Bacillota</taxon>
        <taxon>Negativicutes</taxon>
        <taxon>Selenomonadales</taxon>
        <taxon>Sporomusaceae</taxon>
        <taxon>Pelosinus</taxon>
    </lineage>
</organism>
<feature type="transmembrane region" description="Helical" evidence="7">
    <location>
        <begin position="277"/>
        <end position="297"/>
    </location>
</feature>
<dbReference type="CDD" id="cd00130">
    <property type="entry name" value="PAS"/>
    <property type="match status" value="1"/>
</dbReference>
<sequence>MKIRSQLLLVMVVALFLMTSLVTGVQMYTAYIQEKESMQGILQNQATQFSNQVEMWFTLIKQGGHLFVSEYFVQNASQKEMQKLLGNMHNELNAFDDLIVAKPNGEITNIYPHNPSAIGKSMAGYNYFQDTITSRTSQISKILISPTTGKPVIVITQPIIKESGELTDVLLQNIKLDVLEDMSEDAKIGQTGQTLVFTSDGKVIVPQHSETAGHISYIPSELTDLFKKDLRSIRQFTRDNGEAVMVATNRVKTPGWGIAVTITQKEVLQGFYDSIKYGIVTFCIIFLLLSFVSLLIFNKLFRSITTVTRHFTSINEGNFASAKISEEVIRSAPQELQELCTTFNTMSQTIQNNMDVIQKTNKELMVSEERWQLALQGNNEGIWDWDIKTDQTFFSARVMQMFGYDDVEVFKSMEEWRKRIHPNDSEKIEQFLQDYLAKKADFFRGEYRFCCKDYSFKWAFVSGQAVWDEQCVPLRVVGSISDITQRKIAEEALRQVHEQLEIKVERRTEALLAMNEELQTVNKQLQFTVENLQQTQAQLVHAEKMASLGSLVAGIAHEINTPVGVGAKAIEFISAYSASEGRNLLIENPDVAVILLDVVMEEENSGLQLARYIRNELQNHLVRIILRTGQPGQAPEHDVVVEYDINDYKEKTELTSQKLHTTLVTTLRSFRDLSIIDMNRRSLKQIIDSSATIFQLQSMTKFASAVLSQLVAILHLNPNALYCHASAFAATKEGIDDFCILAATGTYEKLIGTKLQKDIETKVGQDIEATFQQKKSLYFPDRFIIYFCSKQGSENVIYLDGVASLSIWDKDLIEVFCTNVSIAFDNIYLNEEVEDAQKEILFTLGEIAEARSQETGYHVKRVAEIAKLLALAYGLSPEETENLRLAAPIHDVGKLAIPDAILNKPGKLTPEEFTIMKRHSPVGYEMLKRSKRSILKSGALIAHEHHERYDGSGYPQGLAGEEIHIYGRIVALADVFDALGSERIYKKAWPLDEILRYISKERGAHFDPKLVDLFMNKLDEILQICEQFPD</sequence>
<evidence type="ECO:0000313" key="12">
    <source>
        <dbReference type="EMBL" id="MCC5466962.1"/>
    </source>
</evidence>